<name>A0A2X2YI27_9ACTO</name>
<dbReference type="Proteomes" id="UP000250245">
    <property type="component" value="Unassembled WGS sequence"/>
</dbReference>
<proteinExistence type="predicted"/>
<gene>
    <name evidence="1" type="ORF">NCTC11820_00437</name>
</gene>
<sequence length="36" mass="4165">MLPNVPLFGAAAEDRASLRQRVVEKLQTLFDRFYVL</sequence>
<evidence type="ECO:0000313" key="2">
    <source>
        <dbReference type="Proteomes" id="UP000250245"/>
    </source>
</evidence>
<dbReference type="EMBL" id="UASJ01000001">
    <property type="protein sequence ID" value="SQB64106.1"/>
    <property type="molecule type" value="Genomic_DNA"/>
</dbReference>
<protein>
    <submittedName>
        <fullName evidence="1">Uncharacterized protein</fullName>
    </submittedName>
</protein>
<dbReference type="AlphaFoldDB" id="A0A2X2YI27"/>
<organism evidence="1 2">
    <name type="scientific">Mobiluncus curtisii</name>
    <dbReference type="NCBI Taxonomy" id="2051"/>
    <lineage>
        <taxon>Bacteria</taxon>
        <taxon>Bacillati</taxon>
        <taxon>Actinomycetota</taxon>
        <taxon>Actinomycetes</taxon>
        <taxon>Actinomycetales</taxon>
        <taxon>Actinomycetaceae</taxon>
        <taxon>Mobiluncus</taxon>
    </lineage>
</organism>
<accession>A0A2X2YI27</accession>
<evidence type="ECO:0000313" key="1">
    <source>
        <dbReference type="EMBL" id="SQB64106.1"/>
    </source>
</evidence>
<reference evidence="1 2" key="1">
    <citation type="submission" date="2018-06" db="EMBL/GenBank/DDBJ databases">
        <authorList>
            <consortium name="Pathogen Informatics"/>
            <person name="Doyle S."/>
        </authorList>
    </citation>
    <scope>NUCLEOTIDE SEQUENCE [LARGE SCALE GENOMIC DNA]</scope>
    <source>
        <strain evidence="1 2">NCTC11820</strain>
    </source>
</reference>